<dbReference type="PROSITE" id="PS51071">
    <property type="entry name" value="HTH_RPIR"/>
    <property type="match status" value="1"/>
</dbReference>
<sequence>MPPSKAPIQEGPADRRQLLLTIKNKYGALSRASKTIADFILAHYDEAIYLNIRQIAAHCQVSEATVTNFVKAIGLRSFQEFKICMARGAQEEPEENVIYGQILLNDPTDLLCKKVFHSNIDSLNNTLHILDPGLVEDTAQRIIKARRVDFYGQSASAIVARLVVNRLQRIGIRAMVFDDPHMQISSAALLEEGDIAIGVSNSGRSREVVAALASARESGAYTIAITRADGSPVAAAADRTLLIATNDLEFVEDASSPLAMIALLDALYVCVAAKTKKRTLKNLTKIRQTLHPEKS</sequence>
<name>A0A926DGS6_9FIRM</name>
<reference evidence="6" key="1">
    <citation type="submission" date="2020-08" db="EMBL/GenBank/DDBJ databases">
        <title>Genome public.</title>
        <authorList>
            <person name="Liu C."/>
            <person name="Sun Q."/>
        </authorList>
    </citation>
    <scope>NUCLEOTIDE SEQUENCE</scope>
    <source>
        <strain evidence="6">NSJ-63</strain>
    </source>
</reference>
<dbReference type="Pfam" id="PF01380">
    <property type="entry name" value="SIS"/>
    <property type="match status" value="1"/>
</dbReference>
<keyword evidence="7" id="KW-1185">Reference proteome</keyword>
<dbReference type="GO" id="GO:0003700">
    <property type="term" value="F:DNA-binding transcription factor activity"/>
    <property type="evidence" value="ECO:0007669"/>
    <property type="project" value="InterPro"/>
</dbReference>
<proteinExistence type="predicted"/>
<dbReference type="Proteomes" id="UP000617951">
    <property type="component" value="Unassembled WGS sequence"/>
</dbReference>
<evidence type="ECO:0000313" key="6">
    <source>
        <dbReference type="EMBL" id="MBC8538463.1"/>
    </source>
</evidence>
<dbReference type="PANTHER" id="PTHR30514">
    <property type="entry name" value="GLUCOKINASE"/>
    <property type="match status" value="1"/>
</dbReference>
<dbReference type="InterPro" id="IPR036388">
    <property type="entry name" value="WH-like_DNA-bd_sf"/>
</dbReference>
<evidence type="ECO:0000256" key="2">
    <source>
        <dbReference type="ARBA" id="ARBA00023125"/>
    </source>
</evidence>
<dbReference type="InterPro" id="IPR000281">
    <property type="entry name" value="HTH_RpiR"/>
</dbReference>
<evidence type="ECO:0000259" key="5">
    <source>
        <dbReference type="PROSITE" id="PS51464"/>
    </source>
</evidence>
<dbReference type="CDD" id="cd05013">
    <property type="entry name" value="SIS_RpiR"/>
    <property type="match status" value="1"/>
</dbReference>
<dbReference type="Gene3D" id="3.40.50.10490">
    <property type="entry name" value="Glucose-6-phosphate isomerase like protein, domain 1"/>
    <property type="match status" value="1"/>
</dbReference>
<feature type="domain" description="HTH rpiR-type" evidence="4">
    <location>
        <begin position="16"/>
        <end position="92"/>
    </location>
</feature>
<dbReference type="GO" id="GO:0003677">
    <property type="term" value="F:DNA binding"/>
    <property type="evidence" value="ECO:0007669"/>
    <property type="project" value="UniProtKB-KW"/>
</dbReference>
<dbReference type="GO" id="GO:1901135">
    <property type="term" value="P:carbohydrate derivative metabolic process"/>
    <property type="evidence" value="ECO:0007669"/>
    <property type="project" value="InterPro"/>
</dbReference>
<dbReference type="SUPFAM" id="SSF53697">
    <property type="entry name" value="SIS domain"/>
    <property type="match status" value="1"/>
</dbReference>
<evidence type="ECO:0000259" key="4">
    <source>
        <dbReference type="PROSITE" id="PS51071"/>
    </source>
</evidence>
<dbReference type="RefSeq" id="WP_249280225.1">
    <property type="nucleotide sequence ID" value="NZ_JACRSS010000002.1"/>
</dbReference>
<accession>A0A926DGS6</accession>
<dbReference type="PROSITE" id="PS51464">
    <property type="entry name" value="SIS"/>
    <property type="match status" value="1"/>
</dbReference>
<dbReference type="InterPro" id="IPR009057">
    <property type="entry name" value="Homeodomain-like_sf"/>
</dbReference>
<keyword evidence="3" id="KW-0804">Transcription</keyword>
<dbReference type="AlphaFoldDB" id="A0A926DGS6"/>
<keyword evidence="1" id="KW-0805">Transcription regulation</keyword>
<gene>
    <name evidence="6" type="ORF">H8693_05910</name>
</gene>
<dbReference type="GO" id="GO:0097367">
    <property type="term" value="F:carbohydrate derivative binding"/>
    <property type="evidence" value="ECO:0007669"/>
    <property type="project" value="InterPro"/>
</dbReference>
<evidence type="ECO:0000256" key="1">
    <source>
        <dbReference type="ARBA" id="ARBA00023015"/>
    </source>
</evidence>
<feature type="domain" description="SIS" evidence="5">
    <location>
        <begin position="138"/>
        <end position="277"/>
    </location>
</feature>
<evidence type="ECO:0000313" key="7">
    <source>
        <dbReference type="Proteomes" id="UP000617951"/>
    </source>
</evidence>
<dbReference type="Gene3D" id="1.10.10.10">
    <property type="entry name" value="Winged helix-like DNA-binding domain superfamily/Winged helix DNA-binding domain"/>
    <property type="match status" value="1"/>
</dbReference>
<keyword evidence="2" id="KW-0238">DNA-binding</keyword>
<dbReference type="Pfam" id="PF01418">
    <property type="entry name" value="HTH_6"/>
    <property type="match status" value="1"/>
</dbReference>
<dbReference type="InterPro" id="IPR047640">
    <property type="entry name" value="RpiR-like"/>
</dbReference>
<dbReference type="EMBL" id="JACRSS010000002">
    <property type="protein sequence ID" value="MBC8538463.1"/>
    <property type="molecule type" value="Genomic_DNA"/>
</dbReference>
<evidence type="ECO:0000256" key="3">
    <source>
        <dbReference type="ARBA" id="ARBA00023163"/>
    </source>
</evidence>
<dbReference type="PANTHER" id="PTHR30514:SF1">
    <property type="entry name" value="HTH-TYPE TRANSCRIPTIONAL REGULATOR HEXR-RELATED"/>
    <property type="match status" value="1"/>
</dbReference>
<dbReference type="InterPro" id="IPR046348">
    <property type="entry name" value="SIS_dom_sf"/>
</dbReference>
<protein>
    <submittedName>
        <fullName evidence="6">MurR/RpiR family transcriptional regulator</fullName>
    </submittedName>
</protein>
<dbReference type="InterPro" id="IPR001347">
    <property type="entry name" value="SIS_dom"/>
</dbReference>
<dbReference type="SUPFAM" id="SSF46689">
    <property type="entry name" value="Homeodomain-like"/>
    <property type="match status" value="1"/>
</dbReference>
<organism evidence="6 7">
    <name type="scientific">Guopingia tenuis</name>
    <dbReference type="NCBI Taxonomy" id="2763656"/>
    <lineage>
        <taxon>Bacteria</taxon>
        <taxon>Bacillati</taxon>
        <taxon>Bacillota</taxon>
        <taxon>Clostridia</taxon>
        <taxon>Christensenellales</taxon>
        <taxon>Christensenellaceae</taxon>
        <taxon>Guopingia</taxon>
    </lineage>
</organism>
<dbReference type="InterPro" id="IPR035472">
    <property type="entry name" value="RpiR-like_SIS"/>
</dbReference>
<comment type="caution">
    <text evidence="6">The sequence shown here is derived from an EMBL/GenBank/DDBJ whole genome shotgun (WGS) entry which is preliminary data.</text>
</comment>